<keyword evidence="2" id="KW-1185">Reference proteome</keyword>
<dbReference type="EMBL" id="WJXW01000015">
    <property type="protein sequence ID" value="KAF9730161.1"/>
    <property type="molecule type" value="Genomic_DNA"/>
</dbReference>
<accession>A0A9P6G6R5</accession>
<dbReference type="Proteomes" id="UP000756921">
    <property type="component" value="Unassembled WGS sequence"/>
</dbReference>
<sequence length="23" mass="2697">MSRRLQTKLVVQDMLYAMSIIIS</sequence>
<protein>
    <submittedName>
        <fullName evidence="1">Uncharacterized protein</fullName>
    </submittedName>
</protein>
<proteinExistence type="predicted"/>
<evidence type="ECO:0000313" key="1">
    <source>
        <dbReference type="EMBL" id="KAF9730161.1"/>
    </source>
</evidence>
<name>A0A9P6G6R5_9PLEO</name>
<comment type="caution">
    <text evidence="1">The sequence shown here is derived from an EMBL/GenBank/DDBJ whole genome shotgun (WGS) entry which is preliminary data.</text>
</comment>
<evidence type="ECO:0000313" key="2">
    <source>
        <dbReference type="Proteomes" id="UP000756921"/>
    </source>
</evidence>
<reference evidence="1" key="1">
    <citation type="journal article" date="2020" name="Mol. Plant Microbe Interact.">
        <title>Genome Sequence of the Biocontrol Agent Coniothyrium minitans strain Conio (IMI 134523).</title>
        <authorList>
            <person name="Patel D."/>
            <person name="Shittu T.A."/>
            <person name="Baroncelli R."/>
            <person name="Muthumeenakshi S."/>
            <person name="Osborne T.H."/>
            <person name="Janganan T.K."/>
            <person name="Sreenivasaprasad S."/>
        </authorList>
    </citation>
    <scope>NUCLEOTIDE SEQUENCE</scope>
    <source>
        <strain evidence="1">Conio</strain>
    </source>
</reference>
<organism evidence="1 2">
    <name type="scientific">Paraphaeosphaeria minitans</name>
    <dbReference type="NCBI Taxonomy" id="565426"/>
    <lineage>
        <taxon>Eukaryota</taxon>
        <taxon>Fungi</taxon>
        <taxon>Dikarya</taxon>
        <taxon>Ascomycota</taxon>
        <taxon>Pezizomycotina</taxon>
        <taxon>Dothideomycetes</taxon>
        <taxon>Pleosporomycetidae</taxon>
        <taxon>Pleosporales</taxon>
        <taxon>Massarineae</taxon>
        <taxon>Didymosphaeriaceae</taxon>
        <taxon>Paraphaeosphaeria</taxon>
    </lineage>
</organism>
<gene>
    <name evidence="1" type="ORF">PMIN01_12094</name>
</gene>
<dbReference type="AlphaFoldDB" id="A0A9P6G6R5"/>